<name>A0A4R9AK72_9MICO</name>
<dbReference type="Proteomes" id="UP000298154">
    <property type="component" value="Unassembled WGS sequence"/>
</dbReference>
<dbReference type="RefSeq" id="WP_134556667.1">
    <property type="nucleotide sequence ID" value="NZ_SOHK01000021.1"/>
</dbReference>
<dbReference type="AlphaFoldDB" id="A0A4R9AK72"/>
<comment type="caution">
    <text evidence="1">The sequence shown here is derived from an EMBL/GenBank/DDBJ whole genome shotgun (WGS) entry which is preliminary data.</text>
</comment>
<evidence type="ECO:0000313" key="1">
    <source>
        <dbReference type="EMBL" id="TFD63575.1"/>
    </source>
</evidence>
<reference evidence="1 2" key="1">
    <citation type="submission" date="2019-03" db="EMBL/GenBank/DDBJ databases">
        <title>Genomics of glacier-inhabiting Cryobacterium strains.</title>
        <authorList>
            <person name="Liu Q."/>
            <person name="Xin Y.-H."/>
        </authorList>
    </citation>
    <scope>NUCLEOTIDE SEQUENCE [LARGE SCALE GENOMIC DNA]</scope>
    <source>
        <strain evidence="1 2">Sr36</strain>
    </source>
</reference>
<evidence type="ECO:0000313" key="2">
    <source>
        <dbReference type="Proteomes" id="UP000298154"/>
    </source>
</evidence>
<gene>
    <name evidence="1" type="ORF">E3T47_13980</name>
</gene>
<dbReference type="OrthoDB" id="5122209at2"/>
<organism evidence="1 2">
    <name type="scientific">Cryobacterium ruanii</name>
    <dbReference type="NCBI Taxonomy" id="1259197"/>
    <lineage>
        <taxon>Bacteria</taxon>
        <taxon>Bacillati</taxon>
        <taxon>Actinomycetota</taxon>
        <taxon>Actinomycetes</taxon>
        <taxon>Micrococcales</taxon>
        <taxon>Microbacteriaceae</taxon>
        <taxon>Cryobacterium</taxon>
    </lineage>
</organism>
<proteinExistence type="predicted"/>
<protein>
    <submittedName>
        <fullName evidence="1">Uncharacterized protein</fullName>
    </submittedName>
</protein>
<accession>A0A4R9AK72</accession>
<dbReference type="EMBL" id="SOHK01000021">
    <property type="protein sequence ID" value="TFD63575.1"/>
    <property type="molecule type" value="Genomic_DNA"/>
</dbReference>
<sequence length="112" mass="11461">MTSVPPVSDQLDALVRQVPGVDTLYPAGSIVDAVLTATLDAVAHRSPAAPLVHVVQRSNGVRVTAKIGIGAAESSTAVSRRVHDAIAAHLQQAGNPSIEQIAVVVASVRLSV</sequence>
<keyword evidence="2" id="KW-1185">Reference proteome</keyword>